<protein>
    <submittedName>
        <fullName evidence="3">Uncharacterized protein</fullName>
    </submittedName>
</protein>
<evidence type="ECO:0000256" key="1">
    <source>
        <dbReference type="SAM" id="MobiDB-lite"/>
    </source>
</evidence>
<proteinExistence type="predicted"/>
<keyword evidence="4" id="KW-1185">Reference proteome</keyword>
<keyword evidence="2" id="KW-1133">Transmembrane helix</keyword>
<accession>A0ABC8KS79</accession>
<sequence>MIVLQKPHFPNSLSFSLNLSIVVRIMYDNPFLNLLRLIFICLILYIILRPLYDCCCLSRSRSHHIRSRNNRSTMVFVSANPAHTASRGLDPAVAKSRPVFIFSASTHRDPIDCVVCLSQFEEGELGRPPATTVEEQVAIITIPPESGSSMMPLEEAPVSQMPSFTRMLSRDGRSAPSSFVGAPSQSLSSSCGIVMTESEYERRGEEIK</sequence>
<evidence type="ECO:0000256" key="2">
    <source>
        <dbReference type="SAM" id="Phobius"/>
    </source>
</evidence>
<evidence type="ECO:0000313" key="4">
    <source>
        <dbReference type="Proteomes" id="UP001642260"/>
    </source>
</evidence>
<dbReference type="Proteomes" id="UP001642260">
    <property type="component" value="Unassembled WGS sequence"/>
</dbReference>
<dbReference type="AlphaFoldDB" id="A0ABC8KS79"/>
<dbReference type="EMBL" id="CAKOAT010316488">
    <property type="protein sequence ID" value="CAH8361807.1"/>
    <property type="molecule type" value="Genomic_DNA"/>
</dbReference>
<gene>
    <name evidence="3" type="ORF">ERUC_LOCUS27563</name>
</gene>
<keyword evidence="2" id="KW-0812">Transmembrane</keyword>
<organism evidence="3 4">
    <name type="scientific">Eruca vesicaria subsp. sativa</name>
    <name type="common">Garden rocket</name>
    <name type="synonym">Eruca sativa</name>
    <dbReference type="NCBI Taxonomy" id="29727"/>
    <lineage>
        <taxon>Eukaryota</taxon>
        <taxon>Viridiplantae</taxon>
        <taxon>Streptophyta</taxon>
        <taxon>Embryophyta</taxon>
        <taxon>Tracheophyta</taxon>
        <taxon>Spermatophyta</taxon>
        <taxon>Magnoliopsida</taxon>
        <taxon>eudicotyledons</taxon>
        <taxon>Gunneridae</taxon>
        <taxon>Pentapetalae</taxon>
        <taxon>rosids</taxon>
        <taxon>malvids</taxon>
        <taxon>Brassicales</taxon>
        <taxon>Brassicaceae</taxon>
        <taxon>Brassiceae</taxon>
        <taxon>Eruca</taxon>
    </lineage>
</organism>
<name>A0ABC8KS79_ERUVS</name>
<reference evidence="3 4" key="1">
    <citation type="submission" date="2022-03" db="EMBL/GenBank/DDBJ databases">
        <authorList>
            <person name="Macdonald S."/>
            <person name="Ahmed S."/>
            <person name="Newling K."/>
        </authorList>
    </citation>
    <scope>NUCLEOTIDE SEQUENCE [LARGE SCALE GENOMIC DNA]</scope>
</reference>
<keyword evidence="2" id="KW-0472">Membrane</keyword>
<comment type="caution">
    <text evidence="3">The sequence shown here is derived from an EMBL/GenBank/DDBJ whole genome shotgun (WGS) entry which is preliminary data.</text>
</comment>
<feature type="transmembrane region" description="Helical" evidence="2">
    <location>
        <begin position="34"/>
        <end position="52"/>
    </location>
</feature>
<feature type="region of interest" description="Disordered" evidence="1">
    <location>
        <begin position="168"/>
        <end position="193"/>
    </location>
</feature>
<evidence type="ECO:0000313" key="3">
    <source>
        <dbReference type="EMBL" id="CAH8361807.1"/>
    </source>
</evidence>